<dbReference type="AlphaFoldDB" id="A0A839E235"/>
<keyword evidence="1" id="KW-1133">Transmembrane helix</keyword>
<evidence type="ECO:0000313" key="4">
    <source>
        <dbReference type="Proteomes" id="UP000569329"/>
    </source>
</evidence>
<dbReference type="PANTHER" id="PTHR30336:SF20">
    <property type="entry name" value="DUF218 DOMAIN-CONTAINING PROTEIN"/>
    <property type="match status" value="1"/>
</dbReference>
<dbReference type="InterPro" id="IPR014729">
    <property type="entry name" value="Rossmann-like_a/b/a_fold"/>
</dbReference>
<evidence type="ECO:0000256" key="1">
    <source>
        <dbReference type="SAM" id="Phobius"/>
    </source>
</evidence>
<accession>A0A839E235</accession>
<dbReference type="InterPro" id="IPR051599">
    <property type="entry name" value="Cell_Envelope_Assoc"/>
</dbReference>
<gene>
    <name evidence="3" type="ORF">FHX42_002822</name>
</gene>
<reference evidence="3 4" key="1">
    <citation type="submission" date="2020-07" db="EMBL/GenBank/DDBJ databases">
        <title>Sequencing the genomes of 1000 actinobacteria strains.</title>
        <authorList>
            <person name="Klenk H.-P."/>
        </authorList>
    </citation>
    <scope>NUCLEOTIDE SEQUENCE [LARGE SCALE GENOMIC DNA]</scope>
    <source>
        <strain evidence="3 4">DSM 45975</strain>
    </source>
</reference>
<organism evidence="3 4">
    <name type="scientific">Halosaccharopolyspora lacisalsi</name>
    <dbReference type="NCBI Taxonomy" id="1000566"/>
    <lineage>
        <taxon>Bacteria</taxon>
        <taxon>Bacillati</taxon>
        <taxon>Actinomycetota</taxon>
        <taxon>Actinomycetes</taxon>
        <taxon>Pseudonocardiales</taxon>
        <taxon>Pseudonocardiaceae</taxon>
        <taxon>Halosaccharopolyspora</taxon>
    </lineage>
</organism>
<proteinExistence type="predicted"/>
<comment type="caution">
    <text evidence="3">The sequence shown here is derived from an EMBL/GenBank/DDBJ whole genome shotgun (WGS) entry which is preliminary data.</text>
</comment>
<keyword evidence="1" id="KW-0812">Transmembrane</keyword>
<dbReference type="InterPro" id="IPR003848">
    <property type="entry name" value="DUF218"/>
</dbReference>
<evidence type="ECO:0000259" key="2">
    <source>
        <dbReference type="Pfam" id="PF02698"/>
    </source>
</evidence>
<dbReference type="Gene3D" id="3.40.50.620">
    <property type="entry name" value="HUPs"/>
    <property type="match status" value="1"/>
</dbReference>
<keyword evidence="4" id="KW-1185">Reference proteome</keyword>
<dbReference type="Proteomes" id="UP000569329">
    <property type="component" value="Unassembled WGS sequence"/>
</dbReference>
<feature type="transmembrane region" description="Helical" evidence="1">
    <location>
        <begin position="21"/>
        <end position="42"/>
    </location>
</feature>
<sequence length="220" mass="24184">MTHARDVRDPRSPGGGRALRRILFGALLVAVLVLGGTVFRVWQVAGVEQRRPADMIVVLGAAQYNGEPSAVLKARLQHALSLYEQGYAEHIVTVGGNQEGDNYTEAQASRMWLVDHGVPSHGVEDVETGKDTLRSIRAVGDLAEQRDWQTALIVSDPWHSWRSRTMANEVGLRAWSSPTRVGPTVDGADIRRQYIIRETAAMLYYRLSHASADVSGMGLN</sequence>
<dbReference type="CDD" id="cd06259">
    <property type="entry name" value="YdcF-like"/>
    <property type="match status" value="1"/>
</dbReference>
<keyword evidence="1" id="KW-0472">Membrane</keyword>
<evidence type="ECO:0000313" key="3">
    <source>
        <dbReference type="EMBL" id="MBA8825471.1"/>
    </source>
</evidence>
<name>A0A839E235_9PSEU</name>
<dbReference type="EMBL" id="JACGWZ010000003">
    <property type="protein sequence ID" value="MBA8825471.1"/>
    <property type="molecule type" value="Genomic_DNA"/>
</dbReference>
<dbReference type="RefSeq" id="WP_328796106.1">
    <property type="nucleotide sequence ID" value="NZ_JACGWZ010000003.1"/>
</dbReference>
<dbReference type="GO" id="GO:0005886">
    <property type="term" value="C:plasma membrane"/>
    <property type="evidence" value="ECO:0007669"/>
    <property type="project" value="TreeGrafter"/>
</dbReference>
<protein>
    <submittedName>
        <fullName evidence="3">Vancomycin permeability regulator SanA</fullName>
    </submittedName>
</protein>
<dbReference type="Pfam" id="PF02698">
    <property type="entry name" value="DUF218"/>
    <property type="match status" value="1"/>
</dbReference>
<dbReference type="PANTHER" id="PTHR30336">
    <property type="entry name" value="INNER MEMBRANE PROTEIN, PROBABLE PERMEASE"/>
    <property type="match status" value="1"/>
</dbReference>
<feature type="domain" description="DUF218" evidence="2">
    <location>
        <begin position="54"/>
        <end position="200"/>
    </location>
</feature>